<dbReference type="EC" id="3.1.3.2" evidence="2"/>
<evidence type="ECO:0000256" key="3">
    <source>
        <dbReference type="ARBA" id="ARBA00022801"/>
    </source>
</evidence>
<feature type="active site" description="Proton donor" evidence="5">
    <location>
        <position position="337"/>
    </location>
</feature>
<keyword evidence="3" id="KW-0378">Hydrolase</keyword>
<dbReference type="Proteomes" id="UP000191024">
    <property type="component" value="Chromosome H"/>
</dbReference>
<dbReference type="PANTHER" id="PTHR20963:SF18">
    <property type="entry name" value="ACID PHOSPHATASE PHO11-RELATED"/>
    <property type="match status" value="1"/>
</dbReference>
<feature type="active site" description="Nucleophile" evidence="5">
    <location>
        <position position="75"/>
    </location>
</feature>
<evidence type="ECO:0000313" key="8">
    <source>
        <dbReference type="EMBL" id="SCV04078.1"/>
    </source>
</evidence>
<evidence type="ECO:0000256" key="6">
    <source>
        <dbReference type="PIRSR" id="PIRSR000894-2"/>
    </source>
</evidence>
<dbReference type="SUPFAM" id="SSF53254">
    <property type="entry name" value="Phosphoglycerate mutase-like"/>
    <property type="match status" value="1"/>
</dbReference>
<reference evidence="9" key="1">
    <citation type="submission" date="2016-03" db="EMBL/GenBank/DDBJ databases">
        <authorList>
            <person name="Devillers H."/>
        </authorList>
    </citation>
    <scope>NUCLEOTIDE SEQUENCE [LARGE SCALE GENOMIC DNA]</scope>
</reference>
<evidence type="ECO:0000256" key="1">
    <source>
        <dbReference type="ARBA" id="ARBA00000032"/>
    </source>
</evidence>
<evidence type="ECO:0000256" key="5">
    <source>
        <dbReference type="PIRSR" id="PIRSR000894-1"/>
    </source>
</evidence>
<proteinExistence type="predicted"/>
<dbReference type="AlphaFoldDB" id="A0A1G4KHU9"/>
<evidence type="ECO:0000256" key="2">
    <source>
        <dbReference type="ARBA" id="ARBA00012646"/>
    </source>
</evidence>
<feature type="chain" id="PRO_5009236517" description="acid phosphatase" evidence="7">
    <location>
        <begin position="18"/>
        <end position="466"/>
    </location>
</feature>
<dbReference type="STRING" id="1230905.A0A1G4KHU9"/>
<dbReference type="Gene3D" id="3.40.50.1240">
    <property type="entry name" value="Phosphoglycerate mutase-like"/>
    <property type="match status" value="1"/>
</dbReference>
<dbReference type="CDD" id="cd07061">
    <property type="entry name" value="HP_HAP_like"/>
    <property type="match status" value="1"/>
</dbReference>
<dbReference type="InterPro" id="IPR016274">
    <property type="entry name" value="Histidine_acid_Pase_euk"/>
</dbReference>
<feature type="signal peptide" evidence="7">
    <location>
        <begin position="1"/>
        <end position="17"/>
    </location>
</feature>
<evidence type="ECO:0000256" key="4">
    <source>
        <dbReference type="ARBA" id="ARBA00023180"/>
    </source>
</evidence>
<organism evidence="8 9">
    <name type="scientific">Lachancea mirantina</name>
    <dbReference type="NCBI Taxonomy" id="1230905"/>
    <lineage>
        <taxon>Eukaryota</taxon>
        <taxon>Fungi</taxon>
        <taxon>Dikarya</taxon>
        <taxon>Ascomycota</taxon>
        <taxon>Saccharomycotina</taxon>
        <taxon>Saccharomycetes</taxon>
        <taxon>Saccharomycetales</taxon>
        <taxon>Saccharomycetaceae</taxon>
        <taxon>Lachancea</taxon>
    </lineage>
</organism>
<feature type="disulfide bond" evidence="6">
    <location>
        <begin position="407"/>
        <end position="415"/>
    </location>
</feature>
<comment type="catalytic activity">
    <reaction evidence="1">
        <text>a phosphate monoester + H2O = an alcohol + phosphate</text>
        <dbReference type="Rhea" id="RHEA:15017"/>
        <dbReference type="ChEBI" id="CHEBI:15377"/>
        <dbReference type="ChEBI" id="CHEBI:30879"/>
        <dbReference type="ChEBI" id="CHEBI:43474"/>
        <dbReference type="ChEBI" id="CHEBI:67140"/>
        <dbReference type="EC" id="3.1.3.2"/>
    </reaction>
</comment>
<feature type="disulfide bond" evidence="6">
    <location>
        <begin position="64"/>
        <end position="387"/>
    </location>
</feature>
<protein>
    <recommendedName>
        <fullName evidence="2">acid phosphatase</fullName>
        <ecNumber evidence="2">3.1.3.2</ecNumber>
    </recommendedName>
</protein>
<gene>
    <name evidence="8" type="ORF">LAMI_0H13234G</name>
</gene>
<feature type="disulfide bond" evidence="6">
    <location>
        <begin position="262"/>
        <end position="275"/>
    </location>
</feature>
<dbReference type="OrthoDB" id="6509975at2759"/>
<dbReference type="GO" id="GO:0003993">
    <property type="term" value="F:acid phosphatase activity"/>
    <property type="evidence" value="ECO:0007669"/>
    <property type="project" value="UniProtKB-EC"/>
</dbReference>
<dbReference type="PANTHER" id="PTHR20963">
    <property type="entry name" value="MULTIPLE INOSITOL POLYPHOSPHATE PHOSPHATASE-RELATED"/>
    <property type="match status" value="1"/>
</dbReference>
<evidence type="ECO:0000256" key="7">
    <source>
        <dbReference type="SAM" id="SignalP"/>
    </source>
</evidence>
<keyword evidence="6" id="KW-1015">Disulfide bond</keyword>
<keyword evidence="9" id="KW-1185">Reference proteome</keyword>
<dbReference type="Pfam" id="PF00328">
    <property type="entry name" value="His_Phos_2"/>
    <property type="match status" value="1"/>
</dbReference>
<dbReference type="EMBL" id="LT598468">
    <property type="protein sequence ID" value="SCV04078.1"/>
    <property type="molecule type" value="Genomic_DNA"/>
</dbReference>
<keyword evidence="4" id="KW-0325">Glycoprotein</keyword>
<accession>A0A1G4KHU9</accession>
<sequence length="466" mass="52430">MVGAAIFLLGAIPACLGAVLPKNKPDDMHLVGTQKDIIPYLAGAGPYFSYPVNYGIPIEAPDQCEFRQVQLIGRHGERYPTTNSGKKLLKLYNTLRKYPNKFNGSLEFMNDYEFFIRDQNDLQMETTLSNSVNFVNPYTGQADATAHARKFLVYYNELLNAAEQTAVFAASSERVHDTAQYFIEGLGDNYNMTLQTVSEEPSAGANTISAGNSCPAWDEDLYSNITDAYTTKYLEDIAYRLNGENPGLNLSSSDAYNMFAWCAYELNARGYSEICDVFKKEELIHYSYYNDLTSFYQDGPGYPMIKAAGSNLFNASVALLQQSESLPQRAYIAFTHDTDILNYLVTIGLFDDGKMLSANSTPFREQAFHRSWQVPQGARVYTQKYTCGNDSYVRYVVNDAVIPIETCSSGPGFSCPEKEFYAYATERLQGQNFFQACNTSSVSNVTDLTFFWDWEEKHYNATLLKQ</sequence>
<dbReference type="InterPro" id="IPR029033">
    <property type="entry name" value="His_PPase_superfam"/>
</dbReference>
<keyword evidence="7" id="KW-0732">Signal</keyword>
<name>A0A1G4KHU9_9SACH</name>
<evidence type="ECO:0000313" key="9">
    <source>
        <dbReference type="Proteomes" id="UP000191024"/>
    </source>
</evidence>
<dbReference type="InterPro" id="IPR000560">
    <property type="entry name" value="His_Pase_clade-2"/>
</dbReference>
<dbReference type="GO" id="GO:0009277">
    <property type="term" value="C:fungal-type cell wall"/>
    <property type="evidence" value="ECO:0007669"/>
    <property type="project" value="TreeGrafter"/>
</dbReference>
<dbReference type="PIRSF" id="PIRSF000894">
    <property type="entry name" value="Acid_phosphatase"/>
    <property type="match status" value="1"/>
</dbReference>